<evidence type="ECO:0008006" key="4">
    <source>
        <dbReference type="Google" id="ProtNLM"/>
    </source>
</evidence>
<feature type="transmembrane region" description="Helical" evidence="1">
    <location>
        <begin position="88"/>
        <end position="109"/>
    </location>
</feature>
<evidence type="ECO:0000313" key="2">
    <source>
        <dbReference type="EMBL" id="SPJ78568.1"/>
    </source>
</evidence>
<evidence type="ECO:0000256" key="1">
    <source>
        <dbReference type="SAM" id="Phobius"/>
    </source>
</evidence>
<keyword evidence="3" id="KW-1185">Reference proteome</keyword>
<proteinExistence type="predicted"/>
<keyword evidence="1" id="KW-0812">Transmembrane</keyword>
<protein>
    <recommendedName>
        <fullName evidence="4">DUF4345 domain-containing protein</fullName>
    </recommendedName>
</protein>
<keyword evidence="1" id="KW-0472">Membrane</keyword>
<name>A0AAE8MB00_9HYPO</name>
<organism evidence="2 3">
    <name type="scientific">Fusarium torulosum</name>
    <dbReference type="NCBI Taxonomy" id="33205"/>
    <lineage>
        <taxon>Eukaryota</taxon>
        <taxon>Fungi</taxon>
        <taxon>Dikarya</taxon>
        <taxon>Ascomycota</taxon>
        <taxon>Pezizomycotina</taxon>
        <taxon>Sordariomycetes</taxon>
        <taxon>Hypocreomycetidae</taxon>
        <taxon>Hypocreales</taxon>
        <taxon>Nectriaceae</taxon>
        <taxon>Fusarium</taxon>
    </lineage>
</organism>
<feature type="transmembrane region" description="Helical" evidence="1">
    <location>
        <begin position="57"/>
        <end position="76"/>
    </location>
</feature>
<dbReference type="Proteomes" id="UP001187734">
    <property type="component" value="Unassembled WGS sequence"/>
</dbReference>
<dbReference type="InterPro" id="IPR025597">
    <property type="entry name" value="DUF4345"/>
</dbReference>
<dbReference type="AlphaFoldDB" id="A0AAE8MB00"/>
<evidence type="ECO:0000313" key="3">
    <source>
        <dbReference type="Proteomes" id="UP001187734"/>
    </source>
</evidence>
<dbReference type="EMBL" id="ONZP01000234">
    <property type="protein sequence ID" value="SPJ78568.1"/>
    <property type="molecule type" value="Genomic_DNA"/>
</dbReference>
<keyword evidence="1" id="KW-1133">Transmembrane helix</keyword>
<gene>
    <name evidence="2" type="ORF">FTOL_06957</name>
</gene>
<accession>A0AAE8MB00</accession>
<comment type="caution">
    <text evidence="2">The sequence shown here is derived from an EMBL/GenBank/DDBJ whole genome shotgun (WGS) entry which is preliminary data.</text>
</comment>
<sequence length="136" mass="15035">MFNISSIEYTPLILKGFSALSIYTGAAHIVRGIKIYLPASEWVKLPSDSISMLDTNYRFLGGIFMGYGAMFAWTAYDIQARQLPLNILLVAGVLGGIGRIVSAATFGWGRPLARNSAIREVVLPTLIYWFGSRHYV</sequence>
<reference evidence="2" key="1">
    <citation type="submission" date="2018-03" db="EMBL/GenBank/DDBJ databases">
        <authorList>
            <person name="Guldener U."/>
        </authorList>
    </citation>
    <scope>NUCLEOTIDE SEQUENCE</scope>
</reference>
<dbReference type="Pfam" id="PF14248">
    <property type="entry name" value="DUF4345"/>
    <property type="match status" value="1"/>
</dbReference>